<feature type="domain" description="PRD" evidence="8">
    <location>
        <begin position="196"/>
        <end position="301"/>
    </location>
</feature>
<dbReference type="InterPro" id="IPR002178">
    <property type="entry name" value="PTS_EIIA_type-2_dom"/>
</dbReference>
<sequence>MYIRRRERDILEILLKNQGLPISRYDIAQQLGVSSRTVHRELNNLDATLAPFEITIQRPKNQGLLLVGAHDDIARLQQELGQDTVIDLSTEEQKVIILYALIQSNEPVKQVGLASEIGASLQKLSKVLDELEQDLNQFKIELIRKRGVGISILGSEMHKRELLSQLMMERLDSTSVYSVIENHFVFQSLNHNRLPMVDMKEIFQVERLLMDDLDHLPYALTESSYLALIVHIVLSIERMRHEQYVSINDDTMAEVQATDEYHIACKISDRLGQHYDITFNPAEVAFITIHLRGSKRKNDKEDQQLSQNVPQVAALIDRVAMETGLKFNNIHELKEGLLLHLTPALNRIHAKIETYNPMTTRIQSAYPLLFQAVRHAVTDLWPHLHFPDHEIAFLVLHFGGAVQKRQHASSVLVVCSSGVGTSRILANRLKETFPMIDRTTQMSVSDLKSHDLTQYDAIISTVELDLEQPYLTVNPLLPEHEIAKTSAFLHQQLPQMSEVYPRVNDTDTSPTVTGTTDATKVNQKIDAMRESLQLLDAFEVFQTELTDWSYDIAQHLYHKKITHDLTAVQQLLKERHDKQSFVLSPFRVAIPHFISAHVETPYIGVWHLATPYDFGEGLTVDTLFCVFLPEDTQLQRLVSEIYGQLSLALDEHEDALTDATHIEQWIKHSIITLNQL</sequence>
<keyword evidence="3" id="KW-0677">Repeat</keyword>
<dbReference type="CDD" id="cd05568">
    <property type="entry name" value="PTS_IIB_bgl_like"/>
    <property type="match status" value="1"/>
</dbReference>
<evidence type="ECO:0000256" key="6">
    <source>
        <dbReference type="SAM" id="Coils"/>
    </source>
</evidence>
<comment type="caution">
    <text evidence="9">The sequence shown here is derived from an EMBL/GenBank/DDBJ whole genome shotgun (WGS) entry which is preliminary data.</text>
</comment>
<dbReference type="Pfam" id="PF00359">
    <property type="entry name" value="PTS_EIIA_2"/>
    <property type="match status" value="1"/>
</dbReference>
<evidence type="ECO:0000313" key="10">
    <source>
        <dbReference type="Proteomes" id="UP000218335"/>
    </source>
</evidence>
<protein>
    <submittedName>
        <fullName evidence="9">PTS lactose transporter subunit IIB</fullName>
    </submittedName>
</protein>
<dbReference type="Proteomes" id="UP000218335">
    <property type="component" value="Unassembled WGS sequence"/>
</dbReference>
<dbReference type="GO" id="GO:0006355">
    <property type="term" value="P:regulation of DNA-templated transcription"/>
    <property type="evidence" value="ECO:0007669"/>
    <property type="project" value="InterPro"/>
</dbReference>
<evidence type="ECO:0000256" key="4">
    <source>
        <dbReference type="ARBA" id="ARBA00023015"/>
    </source>
</evidence>
<dbReference type="GO" id="GO:0008982">
    <property type="term" value="F:protein-N(PI)-phosphohistidine-sugar phosphotransferase activity"/>
    <property type="evidence" value="ECO:0007669"/>
    <property type="project" value="InterPro"/>
</dbReference>
<dbReference type="SUPFAM" id="SSF63520">
    <property type="entry name" value="PTS-regulatory domain, PRD"/>
    <property type="match status" value="2"/>
</dbReference>
<name>A0A2A4GW65_9STAP</name>
<keyword evidence="6" id="KW-0175">Coiled coil</keyword>
<dbReference type="PANTHER" id="PTHR30185">
    <property type="entry name" value="CRYPTIC BETA-GLUCOSIDE BGL OPERON ANTITERMINATOR"/>
    <property type="match status" value="1"/>
</dbReference>
<feature type="coiled-coil region" evidence="6">
    <location>
        <begin position="114"/>
        <end position="148"/>
    </location>
</feature>
<dbReference type="PROSITE" id="PS51099">
    <property type="entry name" value="PTS_EIIB_TYPE_2"/>
    <property type="match status" value="1"/>
</dbReference>
<dbReference type="RefSeq" id="WP_096593734.1">
    <property type="nucleotide sequence ID" value="NZ_MWUU01000012.1"/>
</dbReference>
<evidence type="ECO:0000313" key="9">
    <source>
        <dbReference type="EMBL" id="PCF54508.1"/>
    </source>
</evidence>
<evidence type="ECO:0000256" key="1">
    <source>
        <dbReference type="ARBA" id="ARBA00011798"/>
    </source>
</evidence>
<proteinExistence type="predicted"/>
<keyword evidence="5" id="KW-0804">Transcription</keyword>
<dbReference type="GO" id="GO:0009401">
    <property type="term" value="P:phosphoenolpyruvate-dependent sugar phosphotransferase system"/>
    <property type="evidence" value="ECO:0007669"/>
    <property type="project" value="InterPro"/>
</dbReference>
<dbReference type="InterPro" id="IPR011608">
    <property type="entry name" value="PRD"/>
</dbReference>
<evidence type="ECO:0000256" key="2">
    <source>
        <dbReference type="ARBA" id="ARBA00022679"/>
    </source>
</evidence>
<dbReference type="InterPro" id="IPR013196">
    <property type="entry name" value="HTH_11"/>
</dbReference>
<dbReference type="Gene3D" id="3.40.50.2300">
    <property type="match status" value="1"/>
</dbReference>
<evidence type="ECO:0000256" key="3">
    <source>
        <dbReference type="ARBA" id="ARBA00022737"/>
    </source>
</evidence>
<dbReference type="Pfam" id="PF08279">
    <property type="entry name" value="HTH_11"/>
    <property type="match status" value="1"/>
</dbReference>
<dbReference type="SUPFAM" id="SSF55804">
    <property type="entry name" value="Phoshotransferase/anion transport protein"/>
    <property type="match status" value="1"/>
</dbReference>
<dbReference type="Gene3D" id="1.10.1790.10">
    <property type="entry name" value="PRD domain"/>
    <property type="match status" value="2"/>
</dbReference>
<dbReference type="PANTHER" id="PTHR30185:SF18">
    <property type="entry name" value="TRANSCRIPTIONAL REGULATOR MTLR"/>
    <property type="match status" value="1"/>
</dbReference>
<dbReference type="InterPro" id="IPR013011">
    <property type="entry name" value="PTS_EIIB_2"/>
</dbReference>
<dbReference type="EMBL" id="MWUU01000012">
    <property type="protein sequence ID" value="PCF54508.1"/>
    <property type="molecule type" value="Genomic_DNA"/>
</dbReference>
<dbReference type="SUPFAM" id="SSF52794">
    <property type="entry name" value="PTS system IIB component-like"/>
    <property type="match status" value="1"/>
</dbReference>
<keyword evidence="4" id="KW-0805">Transcription regulation</keyword>
<dbReference type="InterPro" id="IPR036634">
    <property type="entry name" value="PRD_sf"/>
</dbReference>
<gene>
    <name evidence="9" type="ORF">B5C08_09720</name>
</gene>
<evidence type="ECO:0000256" key="5">
    <source>
        <dbReference type="ARBA" id="ARBA00023163"/>
    </source>
</evidence>
<organism evidence="9 10">
    <name type="scientific">Staphylococcus delphini</name>
    <dbReference type="NCBI Taxonomy" id="53344"/>
    <lineage>
        <taxon>Bacteria</taxon>
        <taxon>Bacillati</taxon>
        <taxon>Bacillota</taxon>
        <taxon>Bacilli</taxon>
        <taxon>Bacillales</taxon>
        <taxon>Staphylococcaceae</taxon>
        <taxon>Staphylococcus</taxon>
        <taxon>Staphylococcus intermedius group</taxon>
    </lineage>
</organism>
<dbReference type="Gene3D" id="3.40.930.10">
    <property type="entry name" value="Mannitol-specific EII, Chain A"/>
    <property type="match status" value="1"/>
</dbReference>
<feature type="domain" description="PRD" evidence="8">
    <location>
        <begin position="303"/>
        <end position="408"/>
    </location>
</feature>
<dbReference type="InterPro" id="IPR016152">
    <property type="entry name" value="PTrfase/Anion_transptr"/>
</dbReference>
<dbReference type="Gene3D" id="1.10.10.10">
    <property type="entry name" value="Winged helix-like DNA-binding domain superfamily/Winged helix DNA-binding domain"/>
    <property type="match status" value="1"/>
</dbReference>
<dbReference type="InterPro" id="IPR036388">
    <property type="entry name" value="WH-like_DNA-bd_sf"/>
</dbReference>
<dbReference type="AlphaFoldDB" id="A0A2A4GW65"/>
<reference evidence="9 10" key="1">
    <citation type="journal article" date="2017" name="PLoS ONE">
        <title>Development of a real-time PCR for detection of Staphylococcus pseudintermedius using a novel automated comparison of whole-genome sequences.</title>
        <authorList>
            <person name="Verstappen K.M."/>
            <person name="Huijbregts L."/>
            <person name="Spaninks M."/>
            <person name="Wagenaar J.A."/>
            <person name="Fluit A.C."/>
            <person name="Duim B."/>
        </authorList>
    </citation>
    <scope>NUCLEOTIDE SEQUENCE [LARGE SCALE GENOMIC DNA]</scope>
    <source>
        <strain evidence="9 10">215070706401-1</strain>
    </source>
</reference>
<dbReference type="PROSITE" id="PS51372">
    <property type="entry name" value="PRD_2"/>
    <property type="match status" value="2"/>
</dbReference>
<dbReference type="InterPro" id="IPR036095">
    <property type="entry name" value="PTS_EIIB-like_sf"/>
</dbReference>
<dbReference type="InterPro" id="IPR050661">
    <property type="entry name" value="BglG_antiterminators"/>
</dbReference>
<accession>A0A2A4GW65</accession>
<comment type="subunit">
    <text evidence="1">Homodimer or homotrimer. Seems to be a monomer when not phosphorylated.</text>
</comment>
<dbReference type="Pfam" id="PF00874">
    <property type="entry name" value="PRD"/>
    <property type="match status" value="2"/>
</dbReference>
<keyword evidence="2" id="KW-0808">Transferase</keyword>
<evidence type="ECO:0000259" key="8">
    <source>
        <dbReference type="PROSITE" id="PS51372"/>
    </source>
</evidence>
<evidence type="ECO:0000259" key="7">
    <source>
        <dbReference type="PROSITE" id="PS51099"/>
    </source>
</evidence>
<feature type="domain" description="PTS EIIB type-2" evidence="7">
    <location>
        <begin position="409"/>
        <end position="497"/>
    </location>
</feature>